<sequence>MNSTSQNGNQTDPHDICSSTTTPPLNQYCHQFSSQPPNTPLSATAPAAVAATSSSAVTASSFPLSTLLPLILPFFPVPAESSNFKGTTFELVGSAFLCLFIFLSLLFFFFFPLFS</sequence>
<name>A0A2P5FDS3_TREOI</name>
<dbReference type="EMBL" id="JXTC01000041">
    <property type="protein sequence ID" value="PON95940.1"/>
    <property type="molecule type" value="Genomic_DNA"/>
</dbReference>
<proteinExistence type="predicted"/>
<protein>
    <recommendedName>
        <fullName evidence="5">Transmembrane protein</fullName>
    </recommendedName>
</protein>
<keyword evidence="2" id="KW-0472">Membrane</keyword>
<feature type="region of interest" description="Disordered" evidence="1">
    <location>
        <begin position="1"/>
        <end position="22"/>
    </location>
</feature>
<reference evidence="4" key="1">
    <citation type="submission" date="2016-06" db="EMBL/GenBank/DDBJ databases">
        <title>Parallel loss of symbiosis genes in relatives of nitrogen-fixing non-legume Parasponia.</title>
        <authorList>
            <person name="Van Velzen R."/>
            <person name="Holmer R."/>
            <person name="Bu F."/>
            <person name="Rutten L."/>
            <person name="Van Zeijl A."/>
            <person name="Liu W."/>
            <person name="Santuari L."/>
            <person name="Cao Q."/>
            <person name="Sharma T."/>
            <person name="Shen D."/>
            <person name="Roswanjaya Y."/>
            <person name="Wardhani T."/>
            <person name="Kalhor M.S."/>
            <person name="Jansen J."/>
            <person name="Van den Hoogen J."/>
            <person name="Gungor B."/>
            <person name="Hartog M."/>
            <person name="Hontelez J."/>
            <person name="Verver J."/>
            <person name="Yang W.-C."/>
            <person name="Schijlen E."/>
            <person name="Repin R."/>
            <person name="Schilthuizen M."/>
            <person name="Schranz E."/>
            <person name="Heidstra R."/>
            <person name="Miyata K."/>
            <person name="Fedorova E."/>
            <person name="Kohlen W."/>
            <person name="Bisseling T."/>
            <person name="Smit S."/>
            <person name="Geurts R."/>
        </authorList>
    </citation>
    <scope>NUCLEOTIDE SEQUENCE [LARGE SCALE GENOMIC DNA]</scope>
    <source>
        <strain evidence="4">cv. RG33-2</strain>
    </source>
</reference>
<keyword evidence="2" id="KW-0812">Transmembrane</keyword>
<evidence type="ECO:0000313" key="4">
    <source>
        <dbReference type="Proteomes" id="UP000237000"/>
    </source>
</evidence>
<accession>A0A2P5FDS3</accession>
<comment type="caution">
    <text evidence="3">The sequence shown here is derived from an EMBL/GenBank/DDBJ whole genome shotgun (WGS) entry which is preliminary data.</text>
</comment>
<evidence type="ECO:0000313" key="3">
    <source>
        <dbReference type="EMBL" id="PON95940.1"/>
    </source>
</evidence>
<evidence type="ECO:0000256" key="2">
    <source>
        <dbReference type="SAM" id="Phobius"/>
    </source>
</evidence>
<gene>
    <name evidence="3" type="ORF">TorRG33x02_081880</name>
</gene>
<feature type="transmembrane region" description="Helical" evidence="2">
    <location>
        <begin position="62"/>
        <end position="79"/>
    </location>
</feature>
<feature type="transmembrane region" description="Helical" evidence="2">
    <location>
        <begin position="91"/>
        <end position="114"/>
    </location>
</feature>
<evidence type="ECO:0000256" key="1">
    <source>
        <dbReference type="SAM" id="MobiDB-lite"/>
    </source>
</evidence>
<keyword evidence="2" id="KW-1133">Transmembrane helix</keyword>
<dbReference type="AlphaFoldDB" id="A0A2P5FDS3"/>
<keyword evidence="4" id="KW-1185">Reference proteome</keyword>
<evidence type="ECO:0008006" key="5">
    <source>
        <dbReference type="Google" id="ProtNLM"/>
    </source>
</evidence>
<organism evidence="3 4">
    <name type="scientific">Trema orientale</name>
    <name type="common">Charcoal tree</name>
    <name type="synonym">Celtis orientalis</name>
    <dbReference type="NCBI Taxonomy" id="63057"/>
    <lineage>
        <taxon>Eukaryota</taxon>
        <taxon>Viridiplantae</taxon>
        <taxon>Streptophyta</taxon>
        <taxon>Embryophyta</taxon>
        <taxon>Tracheophyta</taxon>
        <taxon>Spermatophyta</taxon>
        <taxon>Magnoliopsida</taxon>
        <taxon>eudicotyledons</taxon>
        <taxon>Gunneridae</taxon>
        <taxon>Pentapetalae</taxon>
        <taxon>rosids</taxon>
        <taxon>fabids</taxon>
        <taxon>Rosales</taxon>
        <taxon>Cannabaceae</taxon>
        <taxon>Trema</taxon>
    </lineage>
</organism>
<dbReference type="InParanoid" id="A0A2P5FDS3"/>
<dbReference type="Proteomes" id="UP000237000">
    <property type="component" value="Unassembled WGS sequence"/>
</dbReference>